<dbReference type="EMBL" id="CP002874">
    <property type="protein sequence ID" value="AEM23264.1"/>
    <property type="molecule type" value="Genomic_DNA"/>
</dbReference>
<name>G0EPJ4_BRAIP</name>
<sequence length="857" mass="99378">MHYAVFIVKYFSLLRIIDDEKTDKNNKKDNNNFDECFKESIKDNVIFFPIRHHSPACSYHLKKIFESFKPDAVLIEGPSDCNDLMKYMIEEDTKAPFCIYSSYVDGNDEKYRCYYPFLDYSPEFTAIRESLKNNIHCSFIDMNYAFMIENSKPEKENNNNNNEENSEDIYSNKENDNEDKKKKLISIYDNDDNKFNVNAYTVELTKKAGLRTFAELWERDFEINGILKDSKDFIKSVYALGYYMRLIEDEDFETRNREYVMALNVKEALEKYNRVLVVTGSFHTKGIIDKLKEDEKDNKKLNKEYKNLKKYIISNTANYLIPYSFEDADARKGYRAGIEFPAFYNLVYKELENYSSKNDNDNIENMYLNVVMSFIIKASNIDRHNHNVSIPDCINAYYMAVNLAKLRGKHSAGVYELIDAAKSAFVKGDISLENTSNLDLMMKLLSGMSNGTVSSKSIVPPVVIDFRNKCKEYKIKTDKTEEKESILDIVKNESHFEKSKFFHKMRFLDTGFCKLEKGPDYVNKINKNLAREIWKYEYKTSVESALIDKSVYGVTIEELASNLIVERLNNRIEAREVSKLLIEANVMGIYSFFTDNYNKIEETILSDNNFISLCSCLNNLSYLANMEAINNNLSKDRESLFDNYDIMPVIESLAKQTFMLAVVNMDSMKNLNEEEALKNSHYIKDLYSFTLENPNYCDMDIFNDKIDLMLDNTFGSSHIYAVCLALKYKSGRLMADEFSNIVSSFMESSDIEAASYFLNGILLAARDILFINENIIESIDSAIKNLDEDKFLEVLPNFRYAFSNLSPVEIERFSGIIADKYNISKNKILIDVNLSIEEIQLASKIDNEVFDLINKTL</sequence>
<proteinExistence type="predicted"/>
<dbReference type="KEGG" id="bip:Bint_2668"/>
<evidence type="ECO:0000313" key="2">
    <source>
        <dbReference type="EMBL" id="AEM23264.1"/>
    </source>
</evidence>
<gene>
    <name evidence="2" type="ordered locus">Bint_2668</name>
</gene>
<evidence type="ECO:0000256" key="1">
    <source>
        <dbReference type="SAM" id="MobiDB-lite"/>
    </source>
</evidence>
<accession>G0EPJ4</accession>
<keyword evidence="3" id="KW-1185">Reference proteome</keyword>
<evidence type="ECO:0000313" key="3">
    <source>
        <dbReference type="Proteomes" id="UP000008522"/>
    </source>
</evidence>
<evidence type="ECO:0008006" key="4">
    <source>
        <dbReference type="Google" id="ProtNLM"/>
    </source>
</evidence>
<dbReference type="eggNOG" id="COG1916">
    <property type="taxonomic scope" value="Bacteria"/>
</dbReference>
<organism evidence="2 3">
    <name type="scientific">Brachyspira intermedia (strain ATCC 51140 / PWS/A)</name>
    <name type="common">Serpulina intermedia</name>
    <dbReference type="NCBI Taxonomy" id="1045858"/>
    <lineage>
        <taxon>Bacteria</taxon>
        <taxon>Pseudomonadati</taxon>
        <taxon>Spirochaetota</taxon>
        <taxon>Spirochaetia</taxon>
        <taxon>Brachyspirales</taxon>
        <taxon>Brachyspiraceae</taxon>
        <taxon>Brachyspira</taxon>
    </lineage>
</organism>
<reference evidence="2 3" key="1">
    <citation type="journal article" date="2011" name="BMC Genomics">
        <title>Complete genome sequence of Brachyspira intermedia reveals unique genomic features in Brachyspira species and phage-mediated horizontal gene transfer.</title>
        <authorList>
            <person name="Hafstrom T."/>
            <person name="Jansson D.S."/>
            <person name="Segerman B."/>
        </authorList>
    </citation>
    <scope>NUCLEOTIDE SEQUENCE [LARGE SCALE GENOMIC DNA]</scope>
    <source>
        <strain evidence="3">ATCC 51140 / PWS/A</strain>
    </source>
</reference>
<dbReference type="HOGENOM" id="CLU_009152_0_0_12"/>
<protein>
    <recommendedName>
        <fullName evidence="4">4-aminobutyrate aminotransferase and related aminotransferase</fullName>
    </recommendedName>
</protein>
<dbReference type="AlphaFoldDB" id="G0EPJ4"/>
<feature type="region of interest" description="Disordered" evidence="1">
    <location>
        <begin position="153"/>
        <end position="176"/>
    </location>
</feature>
<dbReference type="InterPro" id="IPR043737">
    <property type="entry name" value="DUF5682"/>
</dbReference>
<dbReference type="Pfam" id="PF18934">
    <property type="entry name" value="DUF5682"/>
    <property type="match status" value="1"/>
</dbReference>
<dbReference type="PATRIC" id="fig|1045858.4.peg.2669"/>
<dbReference type="Proteomes" id="UP000008522">
    <property type="component" value="Chromosome"/>
</dbReference>